<name>A0A1I7KEL7_9BACL</name>
<proteinExistence type="predicted"/>
<organism evidence="1 2">
    <name type="scientific">Alicyclobacillus macrosporangiidus</name>
    <dbReference type="NCBI Taxonomy" id="392015"/>
    <lineage>
        <taxon>Bacteria</taxon>
        <taxon>Bacillati</taxon>
        <taxon>Bacillota</taxon>
        <taxon>Bacilli</taxon>
        <taxon>Bacillales</taxon>
        <taxon>Alicyclobacillaceae</taxon>
        <taxon>Alicyclobacillus</taxon>
    </lineage>
</organism>
<dbReference type="STRING" id="392015.SAMN05421543_11578"/>
<dbReference type="EMBL" id="FPBV01000015">
    <property type="protein sequence ID" value="SFU95863.1"/>
    <property type="molecule type" value="Genomic_DNA"/>
</dbReference>
<accession>A0A1I7KEL7</accession>
<dbReference type="RefSeq" id="WP_074954074.1">
    <property type="nucleotide sequence ID" value="NZ_FPBV01000015.1"/>
</dbReference>
<dbReference type="Proteomes" id="UP000183508">
    <property type="component" value="Unassembled WGS sequence"/>
</dbReference>
<sequence>MERDTSKLQKPSPETLQALDDLFQRGWSYTYDSPVLTLVHEKYGYVIEADGRWKFVWIPDTVLQQKVKSFQEMTDAIHTFAYGIEHDLVNDMKRWCEAASRVFWAPWSIQLLNNRELLEQLEYIAEQIDR</sequence>
<reference evidence="2" key="1">
    <citation type="submission" date="2016-10" db="EMBL/GenBank/DDBJ databases">
        <authorList>
            <person name="Varghese N."/>
        </authorList>
    </citation>
    <scope>NUCLEOTIDE SEQUENCE [LARGE SCALE GENOMIC DNA]</scope>
    <source>
        <strain evidence="2">DSM 17980</strain>
    </source>
</reference>
<protein>
    <submittedName>
        <fullName evidence="1">Uncharacterized protein</fullName>
    </submittedName>
</protein>
<gene>
    <name evidence="1" type="ORF">SAMN05421543_11578</name>
</gene>
<evidence type="ECO:0000313" key="1">
    <source>
        <dbReference type="EMBL" id="SFU95863.1"/>
    </source>
</evidence>
<keyword evidence="2" id="KW-1185">Reference proteome</keyword>
<dbReference type="AlphaFoldDB" id="A0A1I7KEL7"/>
<evidence type="ECO:0000313" key="2">
    <source>
        <dbReference type="Proteomes" id="UP000183508"/>
    </source>
</evidence>